<protein>
    <recommendedName>
        <fullName evidence="3">TIGR02646 family protein</fullName>
    </recommendedName>
</protein>
<dbReference type="Proteomes" id="UP000282985">
    <property type="component" value="Unassembled WGS sequence"/>
</dbReference>
<reference evidence="1 2" key="1">
    <citation type="submission" date="2018-11" db="EMBL/GenBank/DDBJ databases">
        <title>Parancylomarina longa gen. nov., sp. nov., isolated from sediments of southern Okinawa.</title>
        <authorList>
            <person name="Fu T."/>
        </authorList>
    </citation>
    <scope>NUCLEOTIDE SEQUENCE [LARGE SCALE GENOMIC DNA]</scope>
    <source>
        <strain evidence="1 2">T3-2 S1-C</strain>
    </source>
</reference>
<dbReference type="AlphaFoldDB" id="A0A434AWR7"/>
<name>A0A434AWR7_9BACT</name>
<dbReference type="OrthoDB" id="5918473at2"/>
<evidence type="ECO:0000313" key="1">
    <source>
        <dbReference type="EMBL" id="RUT78943.1"/>
    </source>
</evidence>
<dbReference type="RefSeq" id="WP_127343000.1">
    <property type="nucleotide sequence ID" value="NZ_RJJX01000005.1"/>
</dbReference>
<organism evidence="1 2">
    <name type="scientific">Ancylomarina longa</name>
    <dbReference type="NCBI Taxonomy" id="2487017"/>
    <lineage>
        <taxon>Bacteria</taxon>
        <taxon>Pseudomonadati</taxon>
        <taxon>Bacteroidota</taxon>
        <taxon>Bacteroidia</taxon>
        <taxon>Marinilabiliales</taxon>
        <taxon>Marinifilaceae</taxon>
        <taxon>Ancylomarina</taxon>
    </lineage>
</organism>
<dbReference type="Gene3D" id="1.10.30.50">
    <property type="match status" value="1"/>
</dbReference>
<accession>A0A434AWR7</accession>
<sequence length="262" mass="30586">MIKINKQSSPPVVKFTSNSHPNYNQQKWRVFTLALIKKYNSGLVDFLKDKNKFTQAYGYAKFKKQLRDAQGPKCCYCEKPIDSGAIEHFRPKEAYKVAKRNSLIRPGYYWLAYYWENMLLSCDDCNKSERKGNLFPLMNGYRAKTHLDDYRNELPVLINPAEEDPSIFISFNLDNPIAVNNNFRGEQTIEILGLDQRYDLISGRKERLRLYKAMKIIAQRLSPDQQITQVEIDDAIEFVRTAIDDHEPFSGMIRENIKRGLL</sequence>
<dbReference type="EMBL" id="RJJX01000005">
    <property type="protein sequence ID" value="RUT78943.1"/>
    <property type="molecule type" value="Genomic_DNA"/>
</dbReference>
<comment type="caution">
    <text evidence="1">The sequence shown here is derived from an EMBL/GenBank/DDBJ whole genome shotgun (WGS) entry which is preliminary data.</text>
</comment>
<evidence type="ECO:0000313" key="2">
    <source>
        <dbReference type="Proteomes" id="UP000282985"/>
    </source>
</evidence>
<keyword evidence="2" id="KW-1185">Reference proteome</keyword>
<evidence type="ECO:0008006" key="3">
    <source>
        <dbReference type="Google" id="ProtNLM"/>
    </source>
</evidence>
<gene>
    <name evidence="1" type="ORF">DLK05_05530</name>
</gene>
<proteinExistence type="predicted"/>